<reference evidence="3" key="1">
    <citation type="submission" date="2016-10" db="EMBL/GenBank/DDBJ databases">
        <authorList>
            <person name="Varghese N."/>
            <person name="Submissions S."/>
        </authorList>
    </citation>
    <scope>NUCLEOTIDE SEQUENCE [LARGE SCALE GENOMIC DNA]</scope>
    <source>
        <strain evidence="3">CDM_6</strain>
    </source>
</reference>
<gene>
    <name evidence="2" type="ORF">SAMN04488694_15212</name>
</gene>
<evidence type="ECO:0000313" key="2">
    <source>
        <dbReference type="EMBL" id="SEU12172.1"/>
    </source>
</evidence>
<name>A0A1I0JPG4_9EURY</name>
<dbReference type="Proteomes" id="UP000199320">
    <property type="component" value="Unassembled WGS sequence"/>
</dbReference>
<dbReference type="STRING" id="392421.SAMN04488694_15212"/>
<evidence type="ECO:0000259" key="1">
    <source>
        <dbReference type="Pfam" id="PF00483"/>
    </source>
</evidence>
<sequence>MDAVVLAGGYATRLWPITRRRPKMFLPIDGTTVIDQIFEELETDDRVEDVYVSTNAAFADEFMTHLNESPYEKPILSVEETTHEGEKLGVIGALAQLVERESMTDDTLIIAGDNYISFDVGDFLDHFQSHGTPTIAAYDVGSSENATQYGVVDVEDGRVVNFEEKPDNPDSSLISIACYGVPADSLGLLQTYLEGGNNPDEPGWFLQWLQNRQPVHAFSFDGAWFDIGTPGSYLDAVAHQLDGDASVAPSARVENSQIGENVHVMRGAEVVDATLERTIVFPETTVTNSSIKGSILDKSSVVDSIDLDNSVIGAHTKLRNESLREQTEQPVKII</sequence>
<dbReference type="Gene3D" id="3.90.550.10">
    <property type="entry name" value="Spore Coat Polysaccharide Biosynthesis Protein SpsA, Chain A"/>
    <property type="match status" value="1"/>
</dbReference>
<keyword evidence="2" id="KW-0808">Transferase</keyword>
<dbReference type="Pfam" id="PF00483">
    <property type="entry name" value="NTP_transferase"/>
    <property type="match status" value="1"/>
</dbReference>
<dbReference type="GO" id="GO:0016740">
    <property type="term" value="F:transferase activity"/>
    <property type="evidence" value="ECO:0007669"/>
    <property type="project" value="UniProtKB-KW"/>
</dbReference>
<dbReference type="AlphaFoldDB" id="A0A1I0JPG4"/>
<proteinExistence type="predicted"/>
<feature type="domain" description="Nucleotidyl transferase" evidence="1">
    <location>
        <begin position="3"/>
        <end position="240"/>
    </location>
</feature>
<protein>
    <submittedName>
        <fullName evidence="2">Glucose-1-phosphate thymidylyltransferase</fullName>
    </submittedName>
</protein>
<dbReference type="InterPro" id="IPR029044">
    <property type="entry name" value="Nucleotide-diphossugar_trans"/>
</dbReference>
<dbReference type="PANTHER" id="PTHR42883:SF2">
    <property type="entry name" value="THYMIDYLYLTRANSFERASE"/>
    <property type="match status" value="1"/>
</dbReference>
<dbReference type="OrthoDB" id="15372at2157"/>
<accession>A0A1I0JPG4</accession>
<dbReference type="InterPro" id="IPR005835">
    <property type="entry name" value="NTP_transferase_dom"/>
</dbReference>
<dbReference type="PANTHER" id="PTHR42883">
    <property type="entry name" value="GLUCOSE-1-PHOSPHATE THYMIDYLTRANSFERASE"/>
    <property type="match status" value="1"/>
</dbReference>
<organism evidence="2 3">
    <name type="scientific">Natrinema hispanicum</name>
    <dbReference type="NCBI Taxonomy" id="392421"/>
    <lineage>
        <taxon>Archaea</taxon>
        <taxon>Methanobacteriati</taxon>
        <taxon>Methanobacteriota</taxon>
        <taxon>Stenosarchaea group</taxon>
        <taxon>Halobacteria</taxon>
        <taxon>Halobacteriales</taxon>
        <taxon>Natrialbaceae</taxon>
        <taxon>Natrinema</taxon>
    </lineage>
</organism>
<dbReference type="EMBL" id="FOIC01000052">
    <property type="protein sequence ID" value="SEU12172.1"/>
    <property type="molecule type" value="Genomic_DNA"/>
</dbReference>
<dbReference type="CDD" id="cd04181">
    <property type="entry name" value="NTP_transferase"/>
    <property type="match status" value="1"/>
</dbReference>
<keyword evidence="3" id="KW-1185">Reference proteome</keyword>
<dbReference type="SUPFAM" id="SSF53448">
    <property type="entry name" value="Nucleotide-diphospho-sugar transferases"/>
    <property type="match status" value="1"/>
</dbReference>
<dbReference type="RefSeq" id="WP_092935966.1">
    <property type="nucleotide sequence ID" value="NZ_FOIC01000052.1"/>
</dbReference>
<evidence type="ECO:0000313" key="3">
    <source>
        <dbReference type="Proteomes" id="UP000199320"/>
    </source>
</evidence>